<proteinExistence type="predicted"/>
<dbReference type="PROSITE" id="PS50035">
    <property type="entry name" value="PLD"/>
    <property type="match status" value="2"/>
</dbReference>
<dbReference type="PANTHER" id="PTHR21248">
    <property type="entry name" value="CARDIOLIPIN SYNTHASE"/>
    <property type="match status" value="1"/>
</dbReference>
<dbReference type="InterPro" id="IPR025202">
    <property type="entry name" value="PLD-like_dom"/>
</dbReference>
<organism evidence="2 3">
    <name type="scientific">Cuneatibacter caecimuris</name>
    <dbReference type="NCBI Taxonomy" id="1796618"/>
    <lineage>
        <taxon>Bacteria</taxon>
        <taxon>Bacillati</taxon>
        <taxon>Bacillota</taxon>
        <taxon>Clostridia</taxon>
        <taxon>Lachnospirales</taxon>
        <taxon>Lachnospiraceae</taxon>
        <taxon>Cuneatibacter</taxon>
    </lineage>
</organism>
<evidence type="ECO:0000313" key="2">
    <source>
        <dbReference type="EMBL" id="RZT00734.1"/>
    </source>
</evidence>
<dbReference type="AlphaFoldDB" id="A0A4Q7PJA6"/>
<reference evidence="2 3" key="1">
    <citation type="submission" date="2019-02" db="EMBL/GenBank/DDBJ databases">
        <title>Genomic Encyclopedia of Type Strains, Phase IV (KMG-IV): sequencing the most valuable type-strain genomes for metagenomic binning, comparative biology and taxonomic classification.</title>
        <authorList>
            <person name="Goeker M."/>
        </authorList>
    </citation>
    <scope>NUCLEOTIDE SEQUENCE [LARGE SCALE GENOMIC DNA]</scope>
    <source>
        <strain evidence="2 3">DSM 29486</strain>
    </source>
</reference>
<dbReference type="GO" id="GO:0032049">
    <property type="term" value="P:cardiolipin biosynthetic process"/>
    <property type="evidence" value="ECO:0007669"/>
    <property type="project" value="UniProtKB-ARBA"/>
</dbReference>
<dbReference type="EMBL" id="SGXF01000003">
    <property type="protein sequence ID" value="RZT00734.1"/>
    <property type="molecule type" value="Genomic_DNA"/>
</dbReference>
<feature type="domain" description="PLD phosphodiesterase" evidence="1">
    <location>
        <begin position="378"/>
        <end position="405"/>
    </location>
</feature>
<dbReference type="SUPFAM" id="SSF56024">
    <property type="entry name" value="Phospholipase D/nuclease"/>
    <property type="match status" value="2"/>
</dbReference>
<protein>
    <submittedName>
        <fullName evidence="2">Phosphatidylserine/phosphatidylglycerophosphate/ cardiolipin synthase-like enzyme</fullName>
    </submittedName>
</protein>
<evidence type="ECO:0000259" key="1">
    <source>
        <dbReference type="PROSITE" id="PS50035"/>
    </source>
</evidence>
<dbReference type="InterPro" id="IPR001736">
    <property type="entry name" value="PLipase_D/transphosphatidylase"/>
</dbReference>
<dbReference type="Gene3D" id="3.30.870.10">
    <property type="entry name" value="Endonuclease Chain A"/>
    <property type="match status" value="2"/>
</dbReference>
<dbReference type="SMART" id="SM00155">
    <property type="entry name" value="PLDc"/>
    <property type="match status" value="2"/>
</dbReference>
<dbReference type="CDD" id="cd09113">
    <property type="entry name" value="PLDc_ymdC_like_2"/>
    <property type="match status" value="1"/>
</dbReference>
<feature type="domain" description="PLD phosphodiesterase" evidence="1">
    <location>
        <begin position="156"/>
        <end position="178"/>
    </location>
</feature>
<keyword evidence="3" id="KW-1185">Reference proteome</keyword>
<dbReference type="Pfam" id="PF13091">
    <property type="entry name" value="PLDc_2"/>
    <property type="match status" value="2"/>
</dbReference>
<accession>A0A4Q7PJA6</accession>
<dbReference type="PANTHER" id="PTHR21248:SF12">
    <property type="entry name" value="CARDIOLIPIN SYNTHASE C"/>
    <property type="match status" value="1"/>
</dbReference>
<sequence>MMRHKRLWAVLIAAALLLAYLIIGAIAPFVKYSELTEAQKASFSADRFRSGQTGPDRAMLLETAESALDERIRLINLAQERIILTTFDMREGASTEDLASLLICKADQGVPVEILVDGLSGMLRAQNSLTLRALASHENIVFRFYNPINLFTPWTSQGRMHDKILIVDDKGFILGGRNTFDYFLGSYESAHKSLDREVLIWNTRQGENDRESSLFQAEEYYMQLLQEPVKTFGEGPVFPFQALHLSEELDRLRAHYQELQNNRPDLFAPFDYSLNTHPTNSVQLLTGPTGIYSKEPVLFYQLTQLMKTARTQVTIHTPYAVCNDFMYEQLSGVAQAVPETTLMLNSVDNGDNMVASSDYLHNKKDLIQTGLSIYEYDGGSSYHGKSVTIDDDISVIGSYNFDLRSTYMDTESMLVIQSKELTAELQGYMDALRQDCRKVTGPDTYQVPEGLEIRSLPGWKRSMMYVFGWFLQGFRYLV</sequence>
<comment type="caution">
    <text evidence="2">The sequence shown here is derived from an EMBL/GenBank/DDBJ whole genome shotgun (WGS) entry which is preliminary data.</text>
</comment>
<gene>
    <name evidence="2" type="ORF">EV209_2059</name>
</gene>
<evidence type="ECO:0000313" key="3">
    <source>
        <dbReference type="Proteomes" id="UP000292927"/>
    </source>
</evidence>
<dbReference type="GO" id="GO:0030572">
    <property type="term" value="F:phosphatidyltransferase activity"/>
    <property type="evidence" value="ECO:0007669"/>
    <property type="project" value="UniProtKB-ARBA"/>
</dbReference>
<dbReference type="RefSeq" id="WP_330521087.1">
    <property type="nucleotide sequence ID" value="NZ_SGXF01000003.1"/>
</dbReference>
<dbReference type="Proteomes" id="UP000292927">
    <property type="component" value="Unassembled WGS sequence"/>
</dbReference>
<name>A0A4Q7PJA6_9FIRM</name>